<proteinExistence type="predicted"/>
<sequence>MVQIGPNQPIGTYGQIKPNNQAYANAGMPNQAYGAGVPNKRIVSNGTPIKYNANTGMPTTTYGGAGNGDVAVNGELPVSGMTSVTGHVPLTGKVAFNGNVACGGTVTISGSCAPRGSSAQSTKLPGYGNVANKPYGY</sequence>
<gene>
    <name evidence="1" type="ORF">B5V51_7824</name>
</gene>
<evidence type="ECO:0000313" key="1">
    <source>
        <dbReference type="EMBL" id="PCG77255.1"/>
    </source>
</evidence>
<name>A0A2A4JZ19_HELVI</name>
<organism evidence="1">
    <name type="scientific">Heliothis virescens</name>
    <name type="common">Tobacco budworm moth</name>
    <dbReference type="NCBI Taxonomy" id="7102"/>
    <lineage>
        <taxon>Eukaryota</taxon>
        <taxon>Metazoa</taxon>
        <taxon>Ecdysozoa</taxon>
        <taxon>Arthropoda</taxon>
        <taxon>Hexapoda</taxon>
        <taxon>Insecta</taxon>
        <taxon>Pterygota</taxon>
        <taxon>Neoptera</taxon>
        <taxon>Endopterygota</taxon>
        <taxon>Lepidoptera</taxon>
        <taxon>Glossata</taxon>
        <taxon>Ditrysia</taxon>
        <taxon>Noctuoidea</taxon>
        <taxon>Noctuidae</taxon>
        <taxon>Heliothinae</taxon>
        <taxon>Heliothis</taxon>
    </lineage>
</organism>
<reference evidence="1" key="1">
    <citation type="submission" date="2017-09" db="EMBL/GenBank/DDBJ databases">
        <title>Contemporary evolution of a Lepidopteran species, Heliothis virescens, in response to modern agricultural practices.</title>
        <authorList>
            <person name="Fritz M.L."/>
            <person name="Deyonke A.M."/>
            <person name="Papanicolaou A."/>
            <person name="Micinski S."/>
            <person name="Westbrook J."/>
            <person name="Gould F."/>
        </authorList>
    </citation>
    <scope>NUCLEOTIDE SEQUENCE [LARGE SCALE GENOMIC DNA]</scope>
    <source>
        <strain evidence="1">HvINT-</strain>
        <tissue evidence="1">Whole body</tissue>
    </source>
</reference>
<dbReference type="AlphaFoldDB" id="A0A2A4JZ19"/>
<protein>
    <submittedName>
        <fullName evidence="1">Uncharacterized protein</fullName>
    </submittedName>
</protein>
<comment type="caution">
    <text evidence="1">The sequence shown here is derived from an EMBL/GenBank/DDBJ whole genome shotgun (WGS) entry which is preliminary data.</text>
</comment>
<accession>A0A2A4JZ19</accession>
<dbReference type="EMBL" id="NWSH01000343">
    <property type="protein sequence ID" value="PCG77255.1"/>
    <property type="molecule type" value="Genomic_DNA"/>
</dbReference>